<organism evidence="2 3">
    <name type="scientific">Natronococcus pandeyae</name>
    <dbReference type="NCBI Taxonomy" id="2055836"/>
    <lineage>
        <taxon>Archaea</taxon>
        <taxon>Methanobacteriati</taxon>
        <taxon>Methanobacteriota</taxon>
        <taxon>Stenosarchaea group</taxon>
        <taxon>Halobacteria</taxon>
        <taxon>Halobacteriales</taxon>
        <taxon>Natrialbaceae</taxon>
        <taxon>Natronococcus</taxon>
    </lineage>
</organism>
<dbReference type="AlphaFoldDB" id="A0A8J8PYE8"/>
<dbReference type="Gene3D" id="3.40.1080.10">
    <property type="entry name" value="Glutaconate Coenzyme A-transferase"/>
    <property type="match status" value="1"/>
</dbReference>
<keyword evidence="2" id="KW-0808">Transferase</keyword>
<dbReference type="GO" id="GO:0008410">
    <property type="term" value="F:CoA-transferase activity"/>
    <property type="evidence" value="ECO:0007669"/>
    <property type="project" value="InterPro"/>
</dbReference>
<comment type="caution">
    <text evidence="2">The sequence shown here is derived from an EMBL/GenBank/DDBJ whole genome shotgun (WGS) entry which is preliminary data.</text>
</comment>
<protein>
    <submittedName>
        <fullName evidence="2">3-oxoadipate--succinyl-CoA transferase subunit B</fullName>
    </submittedName>
</protein>
<dbReference type="SMART" id="SM00882">
    <property type="entry name" value="CoA_trans"/>
    <property type="match status" value="1"/>
</dbReference>
<feature type="region of interest" description="Disordered" evidence="1">
    <location>
        <begin position="1"/>
        <end position="20"/>
    </location>
</feature>
<evidence type="ECO:0000313" key="2">
    <source>
        <dbReference type="EMBL" id="TYL35942.1"/>
    </source>
</evidence>
<dbReference type="PANTHER" id="PTHR43293:SF3">
    <property type="entry name" value="CHOLESTEROL RING-CLEAVING HYDROLASE IPDB SUBUNIT"/>
    <property type="match status" value="1"/>
</dbReference>
<gene>
    <name evidence="2" type="ORF">CV102_25030</name>
</gene>
<dbReference type="SUPFAM" id="SSF100950">
    <property type="entry name" value="NagB/RpiA/CoA transferase-like"/>
    <property type="match status" value="1"/>
</dbReference>
<dbReference type="InterPro" id="IPR037171">
    <property type="entry name" value="NagB/RpiA_transferase-like"/>
</dbReference>
<dbReference type="OrthoDB" id="9252at2157"/>
<sequence>MTDTEPEADDSIDSSEPDYTSTELMVTTAARELRDDESVLVGVGVPNLACNLAKRTHAPNLRMIYESGTIDSNPSSLPLSIGDPVLATGAVGVVPMFEGFSKYLQGGRIDVGFLGGAQIDRYGNINSTVIGDYEDPAVRLPGSGGACEIASNAHRTLVITPHQKRRFPEEVDFVTSPGYVDGREGREELGLRGGPEAIITDLAVMRFDEDGELYAETLHPGVSRDEVQNATGWTLAFADDVETTPTPDTEDLRLLREELDPDGVYLE</sequence>
<feature type="compositionally biased region" description="Acidic residues" evidence="1">
    <location>
        <begin position="1"/>
        <end position="16"/>
    </location>
</feature>
<accession>A0A8J8PYE8</accession>
<proteinExistence type="predicted"/>
<dbReference type="Proteomes" id="UP000766904">
    <property type="component" value="Unassembled WGS sequence"/>
</dbReference>
<evidence type="ECO:0000313" key="3">
    <source>
        <dbReference type="Proteomes" id="UP000766904"/>
    </source>
</evidence>
<dbReference type="Pfam" id="PF01144">
    <property type="entry name" value="CoA_trans"/>
    <property type="match status" value="1"/>
</dbReference>
<dbReference type="RefSeq" id="WP_148860691.1">
    <property type="nucleotide sequence ID" value="NZ_PHNJ01000026.1"/>
</dbReference>
<name>A0A8J8PYE8_9EURY</name>
<evidence type="ECO:0000256" key="1">
    <source>
        <dbReference type="SAM" id="MobiDB-lite"/>
    </source>
</evidence>
<keyword evidence="3" id="KW-1185">Reference proteome</keyword>
<dbReference type="InterPro" id="IPR004165">
    <property type="entry name" value="CoA_trans_fam_I"/>
</dbReference>
<dbReference type="PANTHER" id="PTHR43293">
    <property type="entry name" value="ACETATE COA-TRANSFERASE YDIF"/>
    <property type="match status" value="1"/>
</dbReference>
<reference evidence="2" key="1">
    <citation type="submission" date="2017-11" db="EMBL/GenBank/DDBJ databases">
        <authorList>
            <person name="Kajale S.C."/>
            <person name="Sharma A."/>
        </authorList>
    </citation>
    <scope>NUCLEOTIDE SEQUENCE</scope>
    <source>
        <strain evidence="2">LS1_42</strain>
    </source>
</reference>
<dbReference type="EMBL" id="PHNJ01000026">
    <property type="protein sequence ID" value="TYL35942.1"/>
    <property type="molecule type" value="Genomic_DNA"/>
</dbReference>